<dbReference type="EMBL" id="QGDO01000001">
    <property type="protein sequence ID" value="PWJ44550.1"/>
    <property type="molecule type" value="Genomic_DNA"/>
</dbReference>
<dbReference type="InterPro" id="IPR038081">
    <property type="entry name" value="CalX-like_sf"/>
</dbReference>
<evidence type="ECO:0000313" key="2">
    <source>
        <dbReference type="Proteomes" id="UP000245535"/>
    </source>
</evidence>
<evidence type="ECO:0008006" key="3">
    <source>
        <dbReference type="Google" id="ProtNLM"/>
    </source>
</evidence>
<reference evidence="1 2" key="1">
    <citation type="submission" date="2018-03" db="EMBL/GenBank/DDBJ databases">
        <title>Genomic Encyclopedia of Archaeal and Bacterial Type Strains, Phase II (KMG-II): from individual species to whole genera.</title>
        <authorList>
            <person name="Goeker M."/>
        </authorList>
    </citation>
    <scope>NUCLEOTIDE SEQUENCE [LARGE SCALE GENOMIC DNA]</scope>
    <source>
        <strain evidence="1 2">DSM 28229</strain>
    </source>
</reference>
<dbReference type="Proteomes" id="UP000245535">
    <property type="component" value="Unassembled WGS sequence"/>
</dbReference>
<comment type="caution">
    <text evidence="1">The sequence shown here is derived from an EMBL/GenBank/DDBJ whole genome shotgun (WGS) entry which is preliminary data.</text>
</comment>
<proteinExistence type="predicted"/>
<name>A0A315ZHC2_SEDFL</name>
<protein>
    <recommendedName>
        <fullName evidence="3">Calx-beta domain-containing protein</fullName>
    </recommendedName>
</protein>
<dbReference type="AlphaFoldDB" id="A0A315ZHC2"/>
<keyword evidence="2" id="KW-1185">Reference proteome</keyword>
<gene>
    <name evidence="1" type="ORF">BC781_101921</name>
</gene>
<organism evidence="1 2">
    <name type="scientific">Sediminitomix flava</name>
    <dbReference type="NCBI Taxonomy" id="379075"/>
    <lineage>
        <taxon>Bacteria</taxon>
        <taxon>Pseudomonadati</taxon>
        <taxon>Bacteroidota</taxon>
        <taxon>Cytophagia</taxon>
        <taxon>Cytophagales</taxon>
        <taxon>Flammeovirgaceae</taxon>
        <taxon>Sediminitomix</taxon>
    </lineage>
</organism>
<dbReference type="SUPFAM" id="SSF141072">
    <property type="entry name" value="CalX-like"/>
    <property type="match status" value="2"/>
</dbReference>
<accession>A0A315ZHC2</accession>
<dbReference type="Gene3D" id="2.60.40.2030">
    <property type="match status" value="1"/>
</dbReference>
<evidence type="ECO:0000313" key="1">
    <source>
        <dbReference type="EMBL" id="PWJ44550.1"/>
    </source>
</evidence>
<sequence length="525" mass="58069">MPLSLMSIWNKTKDINRVTTETTNKMRKVTQYFLSLLAIALVFVGCKEDDEIVLPKVSFELTTSEIAENATSALALKVMVDQVPSTGLEVPFTLSGTAEEGVNFKEIEPKTVIFEGGSNEAVIFVNPINVGLIEGNKELIITLATASEYELVAEKNSCAVTILDNEAPAADAPVVQFIEASRVSNAYLEEEITVELGITEALANDVVIALDFVGDAVLDTDYTLEGVVSNGVILTAGELNATFKVVIKNTGILDIDKFINVKLAEPTVTDYAVSTEKNTFDVNIIDPKVDFSGAWLSSANLYGYFMTGEKDADGRVLYIDNDDVYQVKQYYQKEDGSFGTRTIYPYVKVNEADANLWGSYRHIFLKGEGWGHTEDNYRYENHVGNIFGVNKLFDDLVSYQNVGPDTDGFIRFVQLEKEAASGKVIVAEQDFIMYKAKDGVDWKSKENNPNGAKYFWYDDSMQTQGDITKSDNVEEIVVKVTGEGTYDLNTKEVIVTVTMVCEDTGFITKNGGNTVKQVFKYIPNK</sequence>